<evidence type="ECO:0000313" key="3">
    <source>
        <dbReference type="Proteomes" id="UP000178943"/>
    </source>
</evidence>
<dbReference type="Pfam" id="PF03259">
    <property type="entry name" value="Robl_LC7"/>
    <property type="match status" value="1"/>
</dbReference>
<reference evidence="2 3" key="1">
    <citation type="journal article" date="2016" name="Nat. Commun.">
        <title>Thousands of microbial genomes shed light on interconnected biogeochemical processes in an aquifer system.</title>
        <authorList>
            <person name="Anantharaman K."/>
            <person name="Brown C.T."/>
            <person name="Hug L.A."/>
            <person name="Sharon I."/>
            <person name="Castelle C.J."/>
            <person name="Probst A.J."/>
            <person name="Thomas B.C."/>
            <person name="Singh A."/>
            <person name="Wilkins M.J."/>
            <person name="Karaoz U."/>
            <person name="Brodie E.L."/>
            <person name="Williams K.H."/>
            <person name="Hubbard S.S."/>
            <person name="Banfield J.F."/>
        </authorList>
    </citation>
    <scope>NUCLEOTIDE SEQUENCE [LARGE SCALE GENOMIC DNA]</scope>
</reference>
<proteinExistence type="predicted"/>
<organism evidence="2 3">
    <name type="scientific">Candidatus Fischerbacteria bacterium RBG_13_37_8</name>
    <dbReference type="NCBI Taxonomy" id="1817863"/>
    <lineage>
        <taxon>Bacteria</taxon>
        <taxon>Candidatus Fischeribacteriota</taxon>
    </lineage>
</organism>
<accession>A0A1F5VW19</accession>
<dbReference type="AlphaFoldDB" id="A0A1F5VW19"/>
<dbReference type="SUPFAM" id="SSF103196">
    <property type="entry name" value="Roadblock/LC7 domain"/>
    <property type="match status" value="1"/>
</dbReference>
<evidence type="ECO:0000313" key="2">
    <source>
        <dbReference type="EMBL" id="OGF67493.1"/>
    </source>
</evidence>
<comment type="caution">
    <text evidence="2">The sequence shown here is derived from an EMBL/GenBank/DDBJ whole genome shotgun (WGS) entry which is preliminary data.</text>
</comment>
<dbReference type="EMBL" id="MFGW01000048">
    <property type="protein sequence ID" value="OGF67493.1"/>
    <property type="molecule type" value="Genomic_DNA"/>
</dbReference>
<dbReference type="SMART" id="SM00960">
    <property type="entry name" value="Robl_LC7"/>
    <property type="match status" value="1"/>
</dbReference>
<dbReference type="PANTHER" id="PTHR13323">
    <property type="entry name" value="LATE ENDOSOMAL/LYSOSOMAL MP1 INTERACTING PROTEIN"/>
    <property type="match status" value="1"/>
</dbReference>
<evidence type="ECO:0000259" key="1">
    <source>
        <dbReference type="SMART" id="SM00960"/>
    </source>
</evidence>
<dbReference type="Gene3D" id="3.30.450.30">
    <property type="entry name" value="Dynein light chain 2a, cytoplasmic"/>
    <property type="match status" value="1"/>
</dbReference>
<gene>
    <name evidence="2" type="ORF">A2Y62_16360</name>
</gene>
<protein>
    <submittedName>
        <fullName evidence="2">Dynein regulation protein LC7</fullName>
    </submittedName>
</protein>
<dbReference type="GO" id="GO:0005085">
    <property type="term" value="F:guanyl-nucleotide exchange factor activity"/>
    <property type="evidence" value="ECO:0007669"/>
    <property type="project" value="InterPro"/>
</dbReference>
<dbReference type="Proteomes" id="UP000178943">
    <property type="component" value="Unassembled WGS sequence"/>
</dbReference>
<feature type="domain" description="Roadblock/LAMTOR2" evidence="1">
    <location>
        <begin position="14"/>
        <end position="104"/>
    </location>
</feature>
<dbReference type="GO" id="GO:0060090">
    <property type="term" value="F:molecular adaptor activity"/>
    <property type="evidence" value="ECO:0007669"/>
    <property type="project" value="InterPro"/>
</dbReference>
<dbReference type="InterPro" id="IPR004942">
    <property type="entry name" value="Roadblock/LAMTOR2_dom"/>
</dbReference>
<name>A0A1F5VW19_9BACT</name>
<sequence length="164" mass="18167">MAEFVLYEEEFQQIKIILSKLKDDANARMVFLVDRNGSQIAYQGDLDNVDTTSLASLTAGNVAATDGLAKLLGEPEFRILFHEGARDNIHISSVGKRIILVVIFDSKSSLGLVRLRVKRATGDLELVFTKIMEKLEKEKEAMGAGLESPFAEITDEDIDSLFSE</sequence>
<dbReference type="InterPro" id="IPR037587">
    <property type="entry name" value="LAMTOR2-like"/>
</dbReference>
<dbReference type="GO" id="GO:0032008">
    <property type="term" value="P:positive regulation of TOR signaling"/>
    <property type="evidence" value="ECO:0007669"/>
    <property type="project" value="InterPro"/>
</dbReference>
<dbReference type="STRING" id="1817863.A2Y62_16360"/>